<evidence type="ECO:0000313" key="2">
    <source>
        <dbReference type="EMBL" id="MBX39252.1"/>
    </source>
</evidence>
<dbReference type="AlphaFoldDB" id="A0A2P2N9V8"/>
<protein>
    <submittedName>
        <fullName evidence="2">Uncharacterized protein</fullName>
    </submittedName>
</protein>
<name>A0A2P2N9V8_RHIMU</name>
<reference evidence="2" key="1">
    <citation type="submission" date="2018-02" db="EMBL/GenBank/DDBJ databases">
        <title>Rhizophora mucronata_Transcriptome.</title>
        <authorList>
            <person name="Meera S.P."/>
            <person name="Sreeshan A."/>
            <person name="Augustine A."/>
        </authorList>
    </citation>
    <scope>NUCLEOTIDE SEQUENCE</scope>
    <source>
        <tissue evidence="2">Leaf</tissue>
    </source>
</reference>
<keyword evidence="1" id="KW-0812">Transmembrane</keyword>
<proteinExistence type="predicted"/>
<evidence type="ECO:0000256" key="1">
    <source>
        <dbReference type="SAM" id="Phobius"/>
    </source>
</evidence>
<organism evidence="2">
    <name type="scientific">Rhizophora mucronata</name>
    <name type="common">Asiatic mangrove</name>
    <dbReference type="NCBI Taxonomy" id="61149"/>
    <lineage>
        <taxon>Eukaryota</taxon>
        <taxon>Viridiplantae</taxon>
        <taxon>Streptophyta</taxon>
        <taxon>Embryophyta</taxon>
        <taxon>Tracheophyta</taxon>
        <taxon>Spermatophyta</taxon>
        <taxon>Magnoliopsida</taxon>
        <taxon>eudicotyledons</taxon>
        <taxon>Gunneridae</taxon>
        <taxon>Pentapetalae</taxon>
        <taxon>rosids</taxon>
        <taxon>fabids</taxon>
        <taxon>Malpighiales</taxon>
        <taxon>Rhizophoraceae</taxon>
        <taxon>Rhizophora</taxon>
    </lineage>
</organism>
<sequence>MSSKSIMSFWEDSSPFLSIFRFLVGPFVAYMLANATSSCIMIFQSCPRYCVFALFLYFCICFQVSLSHLLLSCTTVLF</sequence>
<dbReference type="EMBL" id="GGEC01058768">
    <property type="protein sequence ID" value="MBX39252.1"/>
    <property type="molecule type" value="Transcribed_RNA"/>
</dbReference>
<accession>A0A2P2N9V8</accession>
<feature type="transmembrane region" description="Helical" evidence="1">
    <location>
        <begin position="50"/>
        <end position="71"/>
    </location>
</feature>
<keyword evidence="1" id="KW-0472">Membrane</keyword>
<keyword evidence="1" id="KW-1133">Transmembrane helix</keyword>
<feature type="transmembrane region" description="Helical" evidence="1">
    <location>
        <begin position="20"/>
        <end position="43"/>
    </location>
</feature>